<dbReference type="PANTHER" id="PTHR43476:SF3">
    <property type="entry name" value="FAD-BINDING MONOOXYGENASE"/>
    <property type="match status" value="1"/>
</dbReference>
<name>A0ABN3D4L3_9ACTN</name>
<evidence type="ECO:0000313" key="3">
    <source>
        <dbReference type="EMBL" id="GAA2219561.1"/>
    </source>
</evidence>
<dbReference type="InterPro" id="IPR036188">
    <property type="entry name" value="FAD/NAD-bd_sf"/>
</dbReference>
<accession>A0ABN3D4L3</accession>
<proteinExistence type="predicted"/>
<dbReference type="Gene3D" id="3.50.50.60">
    <property type="entry name" value="FAD/NAD(P)-binding domain"/>
    <property type="match status" value="1"/>
</dbReference>
<evidence type="ECO:0000256" key="1">
    <source>
        <dbReference type="ARBA" id="ARBA00023002"/>
    </source>
</evidence>
<keyword evidence="4" id="KW-1185">Reference proteome</keyword>
<gene>
    <name evidence="3" type="ORF">GCM10009850_120940</name>
</gene>
<dbReference type="InterPro" id="IPR002938">
    <property type="entry name" value="FAD-bd"/>
</dbReference>
<dbReference type="RefSeq" id="WP_344496385.1">
    <property type="nucleotide sequence ID" value="NZ_BAAAQX010000077.1"/>
</dbReference>
<organism evidence="3 4">
    <name type="scientific">Nonomuraea monospora</name>
    <dbReference type="NCBI Taxonomy" id="568818"/>
    <lineage>
        <taxon>Bacteria</taxon>
        <taxon>Bacillati</taxon>
        <taxon>Actinomycetota</taxon>
        <taxon>Actinomycetes</taxon>
        <taxon>Streptosporangiales</taxon>
        <taxon>Streptosporangiaceae</taxon>
        <taxon>Nonomuraea</taxon>
    </lineage>
</organism>
<feature type="domain" description="FAD-binding" evidence="2">
    <location>
        <begin position="7"/>
        <end position="354"/>
    </location>
</feature>
<protein>
    <submittedName>
        <fullName evidence="3">Bifunctional 3-(3-hydroxy-phenyl)propionate/3-hydroxycinnamic acid hydroxylase</fullName>
    </submittedName>
</protein>
<evidence type="ECO:0000313" key="4">
    <source>
        <dbReference type="Proteomes" id="UP001499843"/>
    </source>
</evidence>
<dbReference type="SUPFAM" id="SSF51905">
    <property type="entry name" value="FAD/NAD(P)-binding domain"/>
    <property type="match status" value="1"/>
</dbReference>
<dbReference type="NCBIfam" id="NF004829">
    <property type="entry name" value="PRK06183.1-3"/>
    <property type="match status" value="1"/>
</dbReference>
<dbReference type="InterPro" id="IPR050631">
    <property type="entry name" value="PheA/TfdB_FAD_monoxygenase"/>
</dbReference>
<dbReference type="Pfam" id="PF01494">
    <property type="entry name" value="FAD_binding_3"/>
    <property type="match status" value="1"/>
</dbReference>
<dbReference type="PRINTS" id="PR00420">
    <property type="entry name" value="RNGMNOXGNASE"/>
</dbReference>
<dbReference type="EMBL" id="BAAAQX010000077">
    <property type="protein sequence ID" value="GAA2219561.1"/>
    <property type="molecule type" value="Genomic_DNA"/>
</dbReference>
<sequence>MNASANCDVAIVGYGPTGLAAASLLGRLGHRVLVVERWPSLYGLPRLTHIDGETARLIQSVADVDEALHDSCPTEYLWVNGQEQTLVHLPATEDGPMGFPDDISMYQPDVEEAIDSRIRTYRGVEIRQGWVLTDLRQDEAGVTLTLRDWDAVERREGRACDEVRARYVIAADGSRSKVRELLGVERDDLGFSERWLNVDAEWIRPAPEEFALTKQFCVPERGHMFMRIGERRQRFEFALLPGETAEEMCEPGKAWKLLKQLHGLGPDDLRFIRQLVYTFESRIARRWRVGRVFLAGDAAHTMPPYLGQGACGAMRDAVNLGWKLDLVLRGLVEDALLDTYQTERAPHVEALTRASIALGEIANMSDPVQAAARDAAMLSGHATPPPGIPPLLDGVLQRDADAAPVDRAGALTPQGRIEMAGRSGRFDDVVGHGFVLVVRERVNLPAAQAAFLESVGCAVVGLTEINDLDGRHGAFLDELGAYAYLARPDFVLFGAAPDAASVAGLVDDLRSALHVVKES</sequence>
<dbReference type="Proteomes" id="UP001499843">
    <property type="component" value="Unassembled WGS sequence"/>
</dbReference>
<keyword evidence="1" id="KW-0560">Oxidoreductase</keyword>
<dbReference type="PANTHER" id="PTHR43476">
    <property type="entry name" value="3-(3-HYDROXY-PHENYL)PROPIONATE/3-HYDROXYCINNAMIC ACID HYDROXYLASE"/>
    <property type="match status" value="1"/>
</dbReference>
<comment type="caution">
    <text evidence="3">The sequence shown here is derived from an EMBL/GenBank/DDBJ whole genome shotgun (WGS) entry which is preliminary data.</text>
</comment>
<evidence type="ECO:0000259" key="2">
    <source>
        <dbReference type="Pfam" id="PF01494"/>
    </source>
</evidence>
<reference evidence="3 4" key="1">
    <citation type="journal article" date="2019" name="Int. J. Syst. Evol. Microbiol.">
        <title>The Global Catalogue of Microorganisms (GCM) 10K type strain sequencing project: providing services to taxonomists for standard genome sequencing and annotation.</title>
        <authorList>
            <consortium name="The Broad Institute Genomics Platform"/>
            <consortium name="The Broad Institute Genome Sequencing Center for Infectious Disease"/>
            <person name="Wu L."/>
            <person name="Ma J."/>
        </authorList>
    </citation>
    <scope>NUCLEOTIDE SEQUENCE [LARGE SCALE GENOMIC DNA]</scope>
    <source>
        <strain evidence="3 4">JCM 16114</strain>
    </source>
</reference>
<dbReference type="Gene3D" id="3.30.70.2450">
    <property type="match status" value="1"/>
</dbReference>